<feature type="transmembrane region" description="Helical" evidence="1">
    <location>
        <begin position="315"/>
        <end position="339"/>
    </location>
</feature>
<name>A0A2S9IPK4_9HYPH</name>
<keyword evidence="4" id="KW-1185">Reference proteome</keyword>
<proteinExistence type="predicted"/>
<evidence type="ECO:0000313" key="4">
    <source>
        <dbReference type="Proteomes" id="UP000239434"/>
    </source>
</evidence>
<feature type="transmembrane region" description="Helical" evidence="1">
    <location>
        <begin position="463"/>
        <end position="488"/>
    </location>
</feature>
<evidence type="ECO:0000256" key="1">
    <source>
        <dbReference type="SAM" id="Phobius"/>
    </source>
</evidence>
<evidence type="ECO:0000259" key="2">
    <source>
        <dbReference type="Pfam" id="PF01970"/>
    </source>
</evidence>
<accession>A0A2S9IPK4</accession>
<keyword evidence="1" id="KW-0472">Membrane</keyword>
<feature type="transmembrane region" description="Helical" evidence="1">
    <location>
        <begin position="167"/>
        <end position="186"/>
    </location>
</feature>
<dbReference type="Proteomes" id="UP000239434">
    <property type="component" value="Unassembled WGS sequence"/>
</dbReference>
<feature type="transmembrane region" description="Helical" evidence="1">
    <location>
        <begin position="359"/>
        <end position="379"/>
    </location>
</feature>
<dbReference type="InterPro" id="IPR002823">
    <property type="entry name" value="DUF112_TM"/>
</dbReference>
<dbReference type="Pfam" id="PF01970">
    <property type="entry name" value="TctA"/>
    <property type="match status" value="1"/>
</dbReference>
<feature type="transmembrane region" description="Helical" evidence="1">
    <location>
        <begin position="45"/>
        <end position="66"/>
    </location>
</feature>
<feature type="domain" description="DUF112" evidence="2">
    <location>
        <begin position="19"/>
        <end position="440"/>
    </location>
</feature>
<protein>
    <submittedName>
        <fullName evidence="3">C4-dicarboxylate ABC transporter permease</fullName>
    </submittedName>
</protein>
<comment type="caution">
    <text evidence="3">The sequence shown here is derived from an EMBL/GenBank/DDBJ whole genome shotgun (WGS) entry which is preliminary data.</text>
</comment>
<dbReference type="PANTHER" id="PTHR35342:SF5">
    <property type="entry name" value="TRICARBOXYLIC TRANSPORT PROTEIN"/>
    <property type="match status" value="1"/>
</dbReference>
<sequence>MYLDLLHALPEVLSFTNFAAVIIGVIAGIVVGAMPGLSATMAISVLVPFTFGLEPLVALGLMAGIYNGAMYGGAIPAVLLRIPGTPAAVATTFDGYPMAQKGEGGFALQVAVVSSSIGGVASAFALMLLAPPLSKVTLLFGPSEVFWVAVFGLASIIFLLGGSAIKGLISACFGVFVSVIGSDPIFGTDRFTFGQLELLDGINIVILLVGLYALPPVIDLLEVPLKTDGVSSSKLGTEPLWRALPRMTRFWKTWIRSSIIGIWIGILPGAGGSMAAFISYNEARRASKTPDTWGKGEPEGVAAAETANNADTASALIPALTLGIPGTAVAAVMLGGLLIHGLQPGPMLFRDNPDIVFGFMWQFLFGAILLVLVGGSLATNSFARLLNLPRPLLGSVIIVLMLIGVYSIHSRMFDVYLMLGFGAIGYVMDKLNFPLPPVVLGLILGGFAEENLRLALRIGRGDWTILFANVTSLVLVALTVAVVVGPMIKRHFDKKREAGGEV</sequence>
<evidence type="ECO:0000313" key="3">
    <source>
        <dbReference type="EMBL" id="PRD42461.1"/>
    </source>
</evidence>
<dbReference type="AlphaFoldDB" id="A0A2S9IPK4"/>
<reference evidence="3 4" key="1">
    <citation type="submission" date="2018-02" db="EMBL/GenBank/DDBJ databases">
        <title>The draft genome of Phyllobacterium sp. 1N-3.</title>
        <authorList>
            <person name="Liu L."/>
            <person name="Li L."/>
            <person name="Zhang X."/>
            <person name="Wang T."/>
            <person name="Liang L."/>
        </authorList>
    </citation>
    <scope>NUCLEOTIDE SEQUENCE [LARGE SCALE GENOMIC DNA]</scope>
    <source>
        <strain evidence="3 4">1N-3</strain>
    </source>
</reference>
<feature type="transmembrane region" description="Helical" evidence="1">
    <location>
        <begin position="391"/>
        <end position="409"/>
    </location>
</feature>
<dbReference type="PANTHER" id="PTHR35342">
    <property type="entry name" value="TRICARBOXYLIC TRANSPORT PROTEIN"/>
    <property type="match status" value="1"/>
</dbReference>
<dbReference type="EMBL" id="PVBR01000012">
    <property type="protein sequence ID" value="PRD42461.1"/>
    <property type="molecule type" value="Genomic_DNA"/>
</dbReference>
<feature type="transmembrane region" description="Helical" evidence="1">
    <location>
        <begin position="12"/>
        <end position="33"/>
    </location>
</feature>
<feature type="transmembrane region" description="Helical" evidence="1">
    <location>
        <begin position="106"/>
        <end position="129"/>
    </location>
</feature>
<keyword evidence="1" id="KW-0812">Transmembrane</keyword>
<keyword evidence="1" id="KW-1133">Transmembrane helix</keyword>
<feature type="transmembrane region" description="Helical" evidence="1">
    <location>
        <begin position="254"/>
        <end position="278"/>
    </location>
</feature>
<dbReference type="RefSeq" id="WP_105743100.1">
    <property type="nucleotide sequence ID" value="NZ_PVBR01000012.1"/>
</dbReference>
<gene>
    <name evidence="3" type="ORF">C5748_16935</name>
</gene>
<feature type="transmembrane region" description="Helical" evidence="1">
    <location>
        <begin position="198"/>
        <end position="218"/>
    </location>
</feature>
<feature type="transmembrane region" description="Helical" evidence="1">
    <location>
        <begin position="136"/>
        <end position="161"/>
    </location>
</feature>
<organism evidence="3 4">
    <name type="scientific">Phyllobacterium phragmitis</name>
    <dbReference type="NCBI Taxonomy" id="2670329"/>
    <lineage>
        <taxon>Bacteria</taxon>
        <taxon>Pseudomonadati</taxon>
        <taxon>Pseudomonadota</taxon>
        <taxon>Alphaproteobacteria</taxon>
        <taxon>Hyphomicrobiales</taxon>
        <taxon>Phyllobacteriaceae</taxon>
        <taxon>Phyllobacterium</taxon>
    </lineage>
</organism>